<evidence type="ECO:0000256" key="1">
    <source>
        <dbReference type="ARBA" id="ARBA00022729"/>
    </source>
</evidence>
<dbReference type="RefSeq" id="WP_185672586.1">
    <property type="nucleotide sequence ID" value="NZ_JACJVP010000053.1"/>
</dbReference>
<evidence type="ECO:0000313" key="2">
    <source>
        <dbReference type="EMBL" id="MBB6674723.1"/>
    </source>
</evidence>
<dbReference type="EMBL" id="JACJVP010000053">
    <property type="protein sequence ID" value="MBB6674723.1"/>
    <property type="molecule type" value="Genomic_DNA"/>
</dbReference>
<gene>
    <name evidence="2" type="ORF">H7C19_28990</name>
</gene>
<dbReference type="AlphaFoldDB" id="A0A7X0VIN1"/>
<keyword evidence="1" id="KW-0732">Signal</keyword>
<dbReference type="Proteomes" id="UP000547209">
    <property type="component" value="Unassembled WGS sequence"/>
</dbReference>
<sequence>MTVRFRKRKISDEPYEACSVFDVNQDGRLDIVSGAYWYEGPDFNVRHKIADIASYAHYRDDFSDYPMDVDGDGRMDLITGSWWSESLRWRRNPGDSGKAWDTFEIMPSANIETIRFFDIDGCGVPEIFPNTPGAPQAFYKLIRDERGKGTGQFGKTVIGERDSGHGLGFADITGNGRTDIVLADGWLEQPDDPFSGPWTFHPEFSLGSASVPILGHDVNGDGLCDLIVGQAHDYGLHWYEQVREADGSRSWIRREIDASVSQYHDLALADLDGDGELELVAGKRYLAHDFDPGADDPLGLYYFKIGGGRFEKHVIDYGPPGEASGNGIFMWIQDITGNGYPDIVAPGTEGLYLFENLGSEEEDACAN</sequence>
<organism evidence="2 3">
    <name type="scientific">Cohnella nanjingensis</name>
    <dbReference type="NCBI Taxonomy" id="1387779"/>
    <lineage>
        <taxon>Bacteria</taxon>
        <taxon>Bacillati</taxon>
        <taxon>Bacillota</taxon>
        <taxon>Bacilli</taxon>
        <taxon>Bacillales</taxon>
        <taxon>Paenibacillaceae</taxon>
        <taxon>Cohnella</taxon>
    </lineage>
</organism>
<evidence type="ECO:0000313" key="3">
    <source>
        <dbReference type="Proteomes" id="UP000547209"/>
    </source>
</evidence>
<dbReference type="PANTHER" id="PTHR46580:SF4">
    <property type="entry name" value="ATP_GTP-BINDING PROTEIN"/>
    <property type="match status" value="1"/>
</dbReference>
<proteinExistence type="predicted"/>
<reference evidence="2 3" key="1">
    <citation type="submission" date="2020-08" db="EMBL/GenBank/DDBJ databases">
        <title>Cohnella phylogeny.</title>
        <authorList>
            <person name="Dunlap C."/>
        </authorList>
    </citation>
    <scope>NUCLEOTIDE SEQUENCE [LARGE SCALE GENOMIC DNA]</scope>
    <source>
        <strain evidence="2 3">DSM 28246</strain>
    </source>
</reference>
<protein>
    <submittedName>
        <fullName evidence="2">VCBS repeat-containing protein</fullName>
    </submittedName>
</protein>
<dbReference type="InterPro" id="IPR028994">
    <property type="entry name" value="Integrin_alpha_N"/>
</dbReference>
<name>A0A7X0VIN1_9BACL</name>
<keyword evidence="3" id="KW-1185">Reference proteome</keyword>
<dbReference type="InterPro" id="IPR013517">
    <property type="entry name" value="FG-GAP"/>
</dbReference>
<comment type="caution">
    <text evidence="2">The sequence shown here is derived from an EMBL/GenBank/DDBJ whole genome shotgun (WGS) entry which is preliminary data.</text>
</comment>
<dbReference type="Gene3D" id="2.130.10.130">
    <property type="entry name" value="Integrin alpha, N-terminal"/>
    <property type="match status" value="1"/>
</dbReference>
<dbReference type="Pfam" id="PF13517">
    <property type="entry name" value="FG-GAP_3"/>
    <property type="match status" value="2"/>
</dbReference>
<accession>A0A7X0VIN1</accession>
<dbReference type="PANTHER" id="PTHR46580">
    <property type="entry name" value="SENSOR KINASE-RELATED"/>
    <property type="match status" value="1"/>
</dbReference>
<dbReference type="SUPFAM" id="SSF69318">
    <property type="entry name" value="Integrin alpha N-terminal domain"/>
    <property type="match status" value="1"/>
</dbReference>